<dbReference type="InterPro" id="IPR006597">
    <property type="entry name" value="Sel1-like"/>
</dbReference>
<dbReference type="EMBL" id="GL433838">
    <property type="protein sequence ID" value="EFN58241.1"/>
    <property type="molecule type" value="Genomic_DNA"/>
</dbReference>
<dbReference type="KEGG" id="cvr:CHLNCDRAFT_142152"/>
<dbReference type="Proteomes" id="UP000008141">
    <property type="component" value="Unassembled WGS sequence"/>
</dbReference>
<dbReference type="eggNOG" id="ENOG502SA0J">
    <property type="taxonomic scope" value="Eukaryota"/>
</dbReference>
<dbReference type="InterPro" id="IPR002877">
    <property type="entry name" value="RNA_MeTrfase_FtsJ_dom"/>
</dbReference>
<gene>
    <name evidence="2" type="ORF">CHLNCDRAFT_142152</name>
</gene>
<proteinExistence type="predicted"/>
<dbReference type="Pfam" id="PF01728">
    <property type="entry name" value="FtsJ"/>
    <property type="match status" value="1"/>
</dbReference>
<dbReference type="GO" id="GO:0032259">
    <property type="term" value="P:methylation"/>
    <property type="evidence" value="ECO:0007669"/>
    <property type="project" value="InterPro"/>
</dbReference>
<dbReference type="InterPro" id="IPR011990">
    <property type="entry name" value="TPR-like_helical_dom_sf"/>
</dbReference>
<dbReference type="GO" id="GO:0008168">
    <property type="term" value="F:methyltransferase activity"/>
    <property type="evidence" value="ECO:0007669"/>
    <property type="project" value="InterPro"/>
</dbReference>
<name>E1Z7W4_CHLVA</name>
<dbReference type="Gene3D" id="3.40.50.150">
    <property type="entry name" value="Vaccinia Virus protein VP39"/>
    <property type="match status" value="1"/>
</dbReference>
<evidence type="ECO:0000259" key="1">
    <source>
        <dbReference type="Pfam" id="PF01728"/>
    </source>
</evidence>
<dbReference type="SUPFAM" id="SSF53335">
    <property type="entry name" value="S-adenosyl-L-methionine-dependent methyltransferases"/>
    <property type="match status" value="1"/>
</dbReference>
<accession>E1Z7W4</accession>
<dbReference type="Gene3D" id="1.25.40.10">
    <property type="entry name" value="Tetratricopeptide repeat domain"/>
    <property type="match status" value="1"/>
</dbReference>
<protein>
    <recommendedName>
        <fullName evidence="1">Ribosomal RNA methyltransferase FtsJ domain-containing protein</fullName>
    </recommendedName>
</protein>
<dbReference type="RefSeq" id="XP_005850343.1">
    <property type="nucleotide sequence ID" value="XM_005850281.1"/>
</dbReference>
<evidence type="ECO:0000313" key="3">
    <source>
        <dbReference type="Proteomes" id="UP000008141"/>
    </source>
</evidence>
<organism evidence="3">
    <name type="scientific">Chlorella variabilis</name>
    <name type="common">Green alga</name>
    <dbReference type="NCBI Taxonomy" id="554065"/>
    <lineage>
        <taxon>Eukaryota</taxon>
        <taxon>Viridiplantae</taxon>
        <taxon>Chlorophyta</taxon>
        <taxon>core chlorophytes</taxon>
        <taxon>Trebouxiophyceae</taxon>
        <taxon>Chlorellales</taxon>
        <taxon>Chlorellaceae</taxon>
        <taxon>Chlorella clade</taxon>
        <taxon>Chlorella</taxon>
    </lineage>
</organism>
<reference evidence="2 3" key="1">
    <citation type="journal article" date="2010" name="Plant Cell">
        <title>The Chlorella variabilis NC64A genome reveals adaptation to photosymbiosis, coevolution with viruses, and cryptic sex.</title>
        <authorList>
            <person name="Blanc G."/>
            <person name="Duncan G."/>
            <person name="Agarkova I."/>
            <person name="Borodovsky M."/>
            <person name="Gurnon J."/>
            <person name="Kuo A."/>
            <person name="Lindquist E."/>
            <person name="Lucas S."/>
            <person name="Pangilinan J."/>
            <person name="Polle J."/>
            <person name="Salamov A."/>
            <person name="Terry A."/>
            <person name="Yamada T."/>
            <person name="Dunigan D.D."/>
            <person name="Grigoriev I.V."/>
            <person name="Claverie J.M."/>
            <person name="Van Etten J.L."/>
        </authorList>
    </citation>
    <scope>NUCLEOTIDE SEQUENCE [LARGE SCALE GENOMIC DNA]</scope>
    <source>
        <strain evidence="2 3">NC64A</strain>
    </source>
</reference>
<dbReference type="InterPro" id="IPR029063">
    <property type="entry name" value="SAM-dependent_MTases_sf"/>
</dbReference>
<dbReference type="GeneID" id="17357666"/>
<dbReference type="SMART" id="SM00671">
    <property type="entry name" value="SEL1"/>
    <property type="match status" value="1"/>
</dbReference>
<dbReference type="PANTHER" id="PTHR36792">
    <property type="entry name" value="EXPRESSED PROTEIN"/>
    <property type="match status" value="1"/>
</dbReference>
<keyword evidence="3" id="KW-1185">Reference proteome</keyword>
<dbReference type="OrthoDB" id="20105at2759"/>
<dbReference type="AlphaFoldDB" id="E1Z7W4"/>
<sequence length="486" mass="52509">MAGQGTSNDVPSTAAGAPQPVVVMLADGRLQQPAKLGAVVADALRRWYLETEKEALRGDVKAQALLGQMLIEGYGCQADPVKGREWAEKARRRGSNLLASILPPPVRLQNLGPLLPRPLTHCFYPAGFAEEVHEVGPCTDRDGPCLVHYKRTRLTPAELNAWIYSNSSANAAVVRVYFLQSSPGVALSRQQLVEQLVAAGPAPDGGRLRLQCFPRSLEGWLGDQLPPSFNLQPVDPAWVLHIVRMPAEEQQQAEPAKQQGQQQQEERFLWSLQRADHLYNYQPVRDKRVPDQLCKAAGKLSEALTAAGLQLTSGVAVDLGAAPGGWTHVLAQRARLVLAVDPAPMDERALVPGVVTHLACKAEAAVQQIVGMVGEAGVDLIVSDVNRHPSQIVDMLRPLLPLLHPGAAVIMTLKFFGRGQGRTEEWRQKLAEQLAPEFERVQLLWLLANTQHEQTAIAFKAAGHTTGAGAAANGAAVEAAANRLAQ</sequence>
<dbReference type="InParanoid" id="E1Z7W4"/>
<feature type="domain" description="Ribosomal RNA methyltransferase FtsJ" evidence="1">
    <location>
        <begin position="294"/>
        <end position="386"/>
    </location>
</feature>
<evidence type="ECO:0000313" key="2">
    <source>
        <dbReference type="EMBL" id="EFN58241.1"/>
    </source>
</evidence>
<dbReference type="PANTHER" id="PTHR36792:SF5">
    <property type="entry name" value="SEL1 REPEAT PROTEIN"/>
    <property type="match status" value="1"/>
</dbReference>
<dbReference type="SUPFAM" id="SSF81901">
    <property type="entry name" value="HCP-like"/>
    <property type="match status" value="1"/>
</dbReference>